<dbReference type="InterPro" id="IPR004495">
    <property type="entry name" value="Met-tRNA-synth_bsu_C"/>
</dbReference>
<evidence type="ECO:0000256" key="9">
    <source>
        <dbReference type="ARBA" id="ARBA00022741"/>
    </source>
</evidence>
<dbReference type="CDD" id="cd02800">
    <property type="entry name" value="tRNA_bind_EcMetRS_like"/>
    <property type="match status" value="1"/>
</dbReference>
<dbReference type="AlphaFoldDB" id="A0A2H0UFT5"/>
<proteinExistence type="predicted"/>
<evidence type="ECO:0000256" key="15">
    <source>
        <dbReference type="ARBA" id="ARBA00047364"/>
    </source>
</evidence>
<comment type="function">
    <text evidence="1">Is required not only for elongation of protein synthesis but also for the initiation of all mRNA translation through initiator tRNA(fMet) aminoacylation.</text>
</comment>
<reference evidence="19" key="1">
    <citation type="submission" date="2017-09" db="EMBL/GenBank/DDBJ databases">
        <title>Depth-based differentiation of microbial function through sediment-hosted aquifers and enrichment of novel symbionts in the deep terrestrial subsurface.</title>
        <authorList>
            <person name="Probst A.J."/>
            <person name="Ladd B."/>
            <person name="Jarett J.K."/>
            <person name="Geller-Mcgrath D.E."/>
            <person name="Sieber C.M.K."/>
            <person name="Emerson J.B."/>
            <person name="Anantharaman K."/>
            <person name="Thomas B.C."/>
            <person name="Malmstrom R."/>
            <person name="Stieglmeier M."/>
            <person name="Klingl A."/>
            <person name="Woyke T."/>
            <person name="Ryan C.M."/>
            <person name="Banfield J.F."/>
        </authorList>
    </citation>
    <scope>NUCLEOTIDE SEQUENCE [LARGE SCALE GENOMIC DNA]</scope>
</reference>
<dbReference type="Gene3D" id="2.40.50.140">
    <property type="entry name" value="Nucleic acid-binding proteins"/>
    <property type="match status" value="1"/>
</dbReference>
<keyword evidence="10" id="KW-0067">ATP-binding</keyword>
<dbReference type="GO" id="GO:0000049">
    <property type="term" value="F:tRNA binding"/>
    <property type="evidence" value="ECO:0007669"/>
    <property type="project" value="UniProtKB-UniRule"/>
</dbReference>
<evidence type="ECO:0000256" key="8">
    <source>
        <dbReference type="ARBA" id="ARBA00022598"/>
    </source>
</evidence>
<evidence type="ECO:0000256" key="11">
    <source>
        <dbReference type="ARBA" id="ARBA00022884"/>
    </source>
</evidence>
<dbReference type="InterPro" id="IPR012340">
    <property type="entry name" value="NA-bd_OB-fold"/>
</dbReference>
<evidence type="ECO:0000256" key="10">
    <source>
        <dbReference type="ARBA" id="ARBA00022840"/>
    </source>
</evidence>
<evidence type="ECO:0000256" key="14">
    <source>
        <dbReference type="ARBA" id="ARBA00030904"/>
    </source>
</evidence>
<dbReference type="InterPro" id="IPR002547">
    <property type="entry name" value="tRNA-bd_dom"/>
</dbReference>
<dbReference type="FunFam" id="2.40.50.140:FF:000042">
    <property type="entry name" value="Methionine--tRNA ligase"/>
    <property type="match status" value="1"/>
</dbReference>
<evidence type="ECO:0000256" key="13">
    <source>
        <dbReference type="ARBA" id="ARBA00023146"/>
    </source>
</evidence>
<keyword evidence="11 16" id="KW-0694">RNA-binding</keyword>
<gene>
    <name evidence="18" type="primary">metG</name>
    <name evidence="18" type="ORF">COU15_01680</name>
</gene>
<evidence type="ECO:0000256" key="3">
    <source>
        <dbReference type="ARBA" id="ARBA00011738"/>
    </source>
</evidence>
<keyword evidence="9" id="KW-0547">Nucleotide-binding</keyword>
<dbReference type="EC" id="6.1.1.10" evidence="4"/>
<accession>A0A2H0UFT5</accession>
<evidence type="ECO:0000256" key="6">
    <source>
        <dbReference type="ARBA" id="ARBA00022490"/>
    </source>
</evidence>
<keyword evidence="13" id="KW-0030">Aminoacyl-tRNA synthetase</keyword>
<evidence type="ECO:0000256" key="1">
    <source>
        <dbReference type="ARBA" id="ARBA00003314"/>
    </source>
</evidence>
<feature type="domain" description="TRNA-binding" evidence="17">
    <location>
        <begin position="7"/>
        <end position="108"/>
    </location>
</feature>
<comment type="subcellular location">
    <subcellularLocation>
        <location evidence="2">Cytoplasm</location>
    </subcellularLocation>
</comment>
<dbReference type="InterPro" id="IPR051270">
    <property type="entry name" value="Tyrosine-tRNA_ligase_regulator"/>
</dbReference>
<dbReference type="SUPFAM" id="SSF50249">
    <property type="entry name" value="Nucleic acid-binding proteins"/>
    <property type="match status" value="1"/>
</dbReference>
<comment type="catalytic activity">
    <reaction evidence="15">
        <text>tRNA(Met) + L-methionine + ATP = L-methionyl-tRNA(Met) + AMP + diphosphate</text>
        <dbReference type="Rhea" id="RHEA:13481"/>
        <dbReference type="Rhea" id="RHEA-COMP:9667"/>
        <dbReference type="Rhea" id="RHEA-COMP:9698"/>
        <dbReference type="ChEBI" id="CHEBI:30616"/>
        <dbReference type="ChEBI" id="CHEBI:33019"/>
        <dbReference type="ChEBI" id="CHEBI:57844"/>
        <dbReference type="ChEBI" id="CHEBI:78442"/>
        <dbReference type="ChEBI" id="CHEBI:78530"/>
        <dbReference type="ChEBI" id="CHEBI:456215"/>
        <dbReference type="EC" id="6.1.1.10"/>
    </reaction>
</comment>
<evidence type="ECO:0000256" key="7">
    <source>
        <dbReference type="ARBA" id="ARBA00022555"/>
    </source>
</evidence>
<dbReference type="PANTHER" id="PTHR11586:SF37">
    <property type="entry name" value="TRNA-BINDING DOMAIN-CONTAINING PROTEIN"/>
    <property type="match status" value="1"/>
</dbReference>
<dbReference type="NCBIfam" id="TIGR00399">
    <property type="entry name" value="metG_C_term"/>
    <property type="match status" value="1"/>
</dbReference>
<keyword evidence="12" id="KW-0648">Protein biosynthesis</keyword>
<dbReference type="GO" id="GO:0005524">
    <property type="term" value="F:ATP binding"/>
    <property type="evidence" value="ECO:0007669"/>
    <property type="project" value="UniProtKB-KW"/>
</dbReference>
<keyword evidence="8 18" id="KW-0436">Ligase</keyword>
<evidence type="ECO:0000313" key="19">
    <source>
        <dbReference type="Proteomes" id="UP000229315"/>
    </source>
</evidence>
<dbReference type="GO" id="GO:0004825">
    <property type="term" value="F:methionine-tRNA ligase activity"/>
    <property type="evidence" value="ECO:0007669"/>
    <property type="project" value="UniProtKB-EC"/>
</dbReference>
<dbReference type="Pfam" id="PF01588">
    <property type="entry name" value="tRNA_bind"/>
    <property type="match status" value="1"/>
</dbReference>
<dbReference type="Proteomes" id="UP000229315">
    <property type="component" value="Unassembled WGS sequence"/>
</dbReference>
<sequence length="108" mass="11856">MPITIDDFKKSEIRVGTVKHAERVPDADKLIRLEVDLGEDNLRQILSGIAEYVEPEELTGRQLLFVTNLESRVIRGLVSNGMLLAGGVGDTFTLLSPQKSVPPGTRVN</sequence>
<evidence type="ECO:0000256" key="12">
    <source>
        <dbReference type="ARBA" id="ARBA00022917"/>
    </source>
</evidence>
<comment type="caution">
    <text evidence="18">The sequence shown here is derived from an EMBL/GenBank/DDBJ whole genome shotgun (WGS) entry which is preliminary data.</text>
</comment>
<comment type="subunit">
    <text evidence="3">Homodimer.</text>
</comment>
<dbReference type="GO" id="GO:0006431">
    <property type="term" value="P:methionyl-tRNA aminoacylation"/>
    <property type="evidence" value="ECO:0007669"/>
    <property type="project" value="InterPro"/>
</dbReference>
<evidence type="ECO:0000313" key="18">
    <source>
        <dbReference type="EMBL" id="PIR85259.1"/>
    </source>
</evidence>
<evidence type="ECO:0000256" key="2">
    <source>
        <dbReference type="ARBA" id="ARBA00004496"/>
    </source>
</evidence>
<dbReference type="EMBL" id="PFBH01000012">
    <property type="protein sequence ID" value="PIR85259.1"/>
    <property type="molecule type" value="Genomic_DNA"/>
</dbReference>
<evidence type="ECO:0000256" key="16">
    <source>
        <dbReference type="PROSITE-ProRule" id="PRU00209"/>
    </source>
</evidence>
<keyword evidence="7 16" id="KW-0820">tRNA-binding</keyword>
<evidence type="ECO:0000256" key="4">
    <source>
        <dbReference type="ARBA" id="ARBA00012838"/>
    </source>
</evidence>
<dbReference type="PROSITE" id="PS50886">
    <property type="entry name" value="TRBD"/>
    <property type="match status" value="1"/>
</dbReference>
<keyword evidence="6" id="KW-0963">Cytoplasm</keyword>
<evidence type="ECO:0000259" key="17">
    <source>
        <dbReference type="PROSITE" id="PS50886"/>
    </source>
</evidence>
<dbReference type="PANTHER" id="PTHR11586">
    <property type="entry name" value="TRNA-AMINOACYLATION COFACTOR ARC1 FAMILY MEMBER"/>
    <property type="match status" value="1"/>
</dbReference>
<name>A0A2H0UFT5_9BACT</name>
<evidence type="ECO:0000256" key="5">
    <source>
        <dbReference type="ARBA" id="ARBA00018753"/>
    </source>
</evidence>
<organism evidence="18 19">
    <name type="scientific">Candidatus Kaiserbacteria bacterium CG10_big_fil_rev_8_21_14_0_10_45_20</name>
    <dbReference type="NCBI Taxonomy" id="1974607"/>
    <lineage>
        <taxon>Bacteria</taxon>
        <taxon>Candidatus Kaiseribacteriota</taxon>
    </lineage>
</organism>
<protein>
    <recommendedName>
        <fullName evidence="5">Methionine--tRNA ligase</fullName>
        <ecNumber evidence="4">6.1.1.10</ecNumber>
    </recommendedName>
    <alternativeName>
        <fullName evidence="14">Methionyl-tRNA synthetase</fullName>
    </alternativeName>
</protein>
<dbReference type="GO" id="GO:0005737">
    <property type="term" value="C:cytoplasm"/>
    <property type="evidence" value="ECO:0007669"/>
    <property type="project" value="UniProtKB-SubCell"/>
</dbReference>